<keyword evidence="1" id="KW-0597">Phosphoprotein</keyword>
<proteinExistence type="predicted"/>
<evidence type="ECO:0000259" key="2">
    <source>
        <dbReference type="PROSITE" id="PS50110"/>
    </source>
</evidence>
<feature type="domain" description="Response regulatory" evidence="2">
    <location>
        <begin position="12"/>
        <end position="134"/>
    </location>
</feature>
<comment type="caution">
    <text evidence="3">The sequence shown here is derived from an EMBL/GenBank/DDBJ whole genome shotgun (WGS) entry which is preliminary data.</text>
</comment>
<dbReference type="PROSITE" id="PS50110">
    <property type="entry name" value="RESPONSE_REGULATORY"/>
    <property type="match status" value="1"/>
</dbReference>
<dbReference type="Gene3D" id="3.40.50.2300">
    <property type="match status" value="1"/>
</dbReference>
<protein>
    <submittedName>
        <fullName evidence="3">Response regulator receiver domain-containing protein</fullName>
    </submittedName>
</protein>
<reference evidence="3 4" key="1">
    <citation type="submission" date="2018-07" db="EMBL/GenBank/DDBJ databases">
        <title>Genomic Encyclopedia of Archaeal and Bacterial Type Strains, Phase II (KMG-II): from individual species to whole genera.</title>
        <authorList>
            <person name="Goeker M."/>
        </authorList>
    </citation>
    <scope>NUCLEOTIDE SEQUENCE [LARGE SCALE GENOMIC DNA]</scope>
    <source>
        <strain evidence="3 4">DSM 25795</strain>
    </source>
</reference>
<dbReference type="InterPro" id="IPR011006">
    <property type="entry name" value="CheY-like_superfamily"/>
</dbReference>
<keyword evidence="4" id="KW-1185">Reference proteome</keyword>
<dbReference type="SUPFAM" id="SSF52172">
    <property type="entry name" value="CheY-like"/>
    <property type="match status" value="1"/>
</dbReference>
<organism evidence="3 4">
    <name type="scientific">Flavobacterium cutihirudinis</name>
    <dbReference type="NCBI Taxonomy" id="1265740"/>
    <lineage>
        <taxon>Bacteria</taxon>
        <taxon>Pseudomonadati</taxon>
        <taxon>Bacteroidota</taxon>
        <taxon>Flavobacteriia</taxon>
        <taxon>Flavobacteriales</taxon>
        <taxon>Flavobacteriaceae</taxon>
        <taxon>Flavobacterium</taxon>
    </lineage>
</organism>
<dbReference type="AlphaFoldDB" id="A0A3D9FQG6"/>
<dbReference type="Pfam" id="PF00072">
    <property type="entry name" value="Response_reg"/>
    <property type="match status" value="1"/>
</dbReference>
<dbReference type="SMART" id="SM00448">
    <property type="entry name" value="REC"/>
    <property type="match status" value="1"/>
</dbReference>
<evidence type="ECO:0000313" key="4">
    <source>
        <dbReference type="Proteomes" id="UP000257004"/>
    </source>
</evidence>
<gene>
    <name evidence="3" type="ORF">BD847_3294</name>
</gene>
<accession>A0A3D9FQG6</accession>
<sequence length="150" mass="17436">MEKYKNNMKKPNILLIEDDELDIISVERSLKKLEIKYVLHQAYNGLEALKMLRDAEIPLVPDVILLDINMPRMNGIEFLKIIRAEENLKDLKVFIMTTSSESNDRNTAEELGISGYIIKPLNYTDNTKRPDSMDAFVQFHLRKILLNENV</sequence>
<dbReference type="InterPro" id="IPR001789">
    <property type="entry name" value="Sig_transdc_resp-reg_receiver"/>
</dbReference>
<name>A0A3D9FQG6_9FLAO</name>
<dbReference type="GO" id="GO:0000160">
    <property type="term" value="P:phosphorelay signal transduction system"/>
    <property type="evidence" value="ECO:0007669"/>
    <property type="project" value="InterPro"/>
</dbReference>
<dbReference type="InterPro" id="IPR052893">
    <property type="entry name" value="TCS_response_regulator"/>
</dbReference>
<evidence type="ECO:0000256" key="1">
    <source>
        <dbReference type="PROSITE-ProRule" id="PRU00169"/>
    </source>
</evidence>
<dbReference type="CDD" id="cd17557">
    <property type="entry name" value="REC_Rcp-like"/>
    <property type="match status" value="1"/>
</dbReference>
<dbReference type="PANTHER" id="PTHR44520:SF2">
    <property type="entry name" value="RESPONSE REGULATOR RCP1"/>
    <property type="match status" value="1"/>
</dbReference>
<dbReference type="RefSeq" id="WP_244201622.1">
    <property type="nucleotide sequence ID" value="NZ_QRDQ01000010.1"/>
</dbReference>
<dbReference type="PANTHER" id="PTHR44520">
    <property type="entry name" value="RESPONSE REGULATOR RCP1-RELATED"/>
    <property type="match status" value="1"/>
</dbReference>
<feature type="modified residue" description="4-aspartylphosphate" evidence="1">
    <location>
        <position position="67"/>
    </location>
</feature>
<dbReference type="Proteomes" id="UP000257004">
    <property type="component" value="Unassembled WGS sequence"/>
</dbReference>
<dbReference type="EMBL" id="QRDQ01000010">
    <property type="protein sequence ID" value="RED22664.1"/>
    <property type="molecule type" value="Genomic_DNA"/>
</dbReference>
<evidence type="ECO:0000313" key="3">
    <source>
        <dbReference type="EMBL" id="RED22664.1"/>
    </source>
</evidence>